<reference evidence="3" key="1">
    <citation type="journal article" date="2019" name="Int. J. Syst. Evol. Microbiol.">
        <title>The Global Catalogue of Microorganisms (GCM) 10K type strain sequencing project: providing services to taxonomists for standard genome sequencing and annotation.</title>
        <authorList>
            <consortium name="The Broad Institute Genomics Platform"/>
            <consortium name="The Broad Institute Genome Sequencing Center for Infectious Disease"/>
            <person name="Wu L."/>
            <person name="Ma J."/>
        </authorList>
    </citation>
    <scope>NUCLEOTIDE SEQUENCE [LARGE SCALE GENOMIC DNA]</scope>
    <source>
        <strain evidence="3">CCM 8604</strain>
    </source>
</reference>
<keyword evidence="1" id="KW-0812">Transmembrane</keyword>
<evidence type="ECO:0000313" key="2">
    <source>
        <dbReference type="EMBL" id="MFD0705061.1"/>
    </source>
</evidence>
<comment type="caution">
    <text evidence="2">The sequence shown here is derived from an EMBL/GenBank/DDBJ whole genome shotgun (WGS) entry which is preliminary data.</text>
</comment>
<proteinExistence type="predicted"/>
<dbReference type="PANTHER" id="PTHR37309:SF1">
    <property type="entry name" value="SLR0284 PROTEIN"/>
    <property type="match status" value="1"/>
</dbReference>
<keyword evidence="3" id="KW-1185">Reference proteome</keyword>
<dbReference type="Pfam" id="PF04020">
    <property type="entry name" value="Phage_holin_4_2"/>
    <property type="match status" value="1"/>
</dbReference>
<keyword evidence="1" id="KW-1133">Transmembrane helix</keyword>
<dbReference type="InterPro" id="IPR007165">
    <property type="entry name" value="Phage_holin_4_2"/>
</dbReference>
<evidence type="ECO:0000313" key="3">
    <source>
        <dbReference type="Proteomes" id="UP001597036"/>
    </source>
</evidence>
<feature type="transmembrane region" description="Helical" evidence="1">
    <location>
        <begin position="62"/>
        <end position="86"/>
    </location>
</feature>
<organism evidence="2 3">
    <name type="scientific">Alloscardovia venturai</name>
    <dbReference type="NCBI Taxonomy" id="1769421"/>
    <lineage>
        <taxon>Bacteria</taxon>
        <taxon>Bacillati</taxon>
        <taxon>Actinomycetota</taxon>
        <taxon>Actinomycetes</taxon>
        <taxon>Bifidobacteriales</taxon>
        <taxon>Bifidobacteriaceae</taxon>
        <taxon>Alloscardovia</taxon>
    </lineage>
</organism>
<evidence type="ECO:0000256" key="1">
    <source>
        <dbReference type="SAM" id="Phobius"/>
    </source>
</evidence>
<feature type="transmembrane region" description="Helical" evidence="1">
    <location>
        <begin position="98"/>
        <end position="120"/>
    </location>
</feature>
<name>A0ABW2Y5P2_9BIFI</name>
<dbReference type="Proteomes" id="UP001597036">
    <property type="component" value="Unassembled WGS sequence"/>
</dbReference>
<feature type="transmembrane region" description="Helical" evidence="1">
    <location>
        <begin position="33"/>
        <end position="50"/>
    </location>
</feature>
<dbReference type="RefSeq" id="WP_377938759.1">
    <property type="nucleotide sequence ID" value="NZ_JBHTHQ010000021.1"/>
</dbReference>
<dbReference type="EMBL" id="JBHTHQ010000021">
    <property type="protein sequence ID" value="MFD0705061.1"/>
    <property type="molecule type" value="Genomic_DNA"/>
</dbReference>
<accession>A0ABW2Y5P2</accession>
<feature type="transmembrane region" description="Helical" evidence="1">
    <location>
        <begin position="7"/>
        <end position="27"/>
    </location>
</feature>
<keyword evidence="1" id="KW-0472">Membrane</keyword>
<protein>
    <submittedName>
        <fullName evidence="2">Phage holin family protein</fullName>
    </submittedName>
</protein>
<sequence>MTKFLTRWVIMTLATAITVWLVPGLHIVGNNKWFAYAGFALFMALINASIKPFMQAVSLPLSILSFGLVALIVNAVCFELAGALASEVLGFGLASGSFGWSLMGAVVLSIVSGILGMLNFD</sequence>
<dbReference type="PANTHER" id="PTHR37309">
    <property type="entry name" value="SLR0284 PROTEIN"/>
    <property type="match status" value="1"/>
</dbReference>
<gene>
    <name evidence="2" type="ORF">ACFQY8_04805</name>
</gene>